<dbReference type="InterPro" id="IPR050171">
    <property type="entry name" value="MFS_Transporters"/>
</dbReference>
<comment type="subcellular location">
    <subcellularLocation>
        <location evidence="1">Cell membrane</location>
        <topology evidence="1">Multi-pass membrane protein</topology>
    </subcellularLocation>
</comment>
<feature type="transmembrane region" description="Helical" evidence="7">
    <location>
        <begin position="216"/>
        <end position="236"/>
    </location>
</feature>
<evidence type="ECO:0000256" key="1">
    <source>
        <dbReference type="ARBA" id="ARBA00004651"/>
    </source>
</evidence>
<keyword evidence="3" id="KW-1003">Cell membrane</keyword>
<dbReference type="AlphaFoldDB" id="A0A1H5MWG6"/>
<dbReference type="Proteomes" id="UP000199220">
    <property type="component" value="Unassembled WGS sequence"/>
</dbReference>
<dbReference type="InterPro" id="IPR020846">
    <property type="entry name" value="MFS_dom"/>
</dbReference>
<feature type="transmembrane region" description="Helical" evidence="7">
    <location>
        <begin position="167"/>
        <end position="186"/>
    </location>
</feature>
<name>A0A1H5MWG6_9MICO</name>
<keyword evidence="5 7" id="KW-1133">Transmembrane helix</keyword>
<feature type="transmembrane region" description="Helical" evidence="7">
    <location>
        <begin position="20"/>
        <end position="41"/>
    </location>
</feature>
<dbReference type="OrthoDB" id="3285241at2"/>
<dbReference type="RefSeq" id="WP_089774505.1">
    <property type="nucleotide sequence ID" value="NZ_FNTX01000002.1"/>
</dbReference>
<evidence type="ECO:0000313" key="10">
    <source>
        <dbReference type="Proteomes" id="UP000199220"/>
    </source>
</evidence>
<evidence type="ECO:0000256" key="2">
    <source>
        <dbReference type="ARBA" id="ARBA00022448"/>
    </source>
</evidence>
<feature type="transmembrane region" description="Helical" evidence="7">
    <location>
        <begin position="306"/>
        <end position="328"/>
    </location>
</feature>
<dbReference type="EMBL" id="FNTX01000002">
    <property type="protein sequence ID" value="SEE93626.1"/>
    <property type="molecule type" value="Genomic_DNA"/>
</dbReference>
<evidence type="ECO:0000259" key="8">
    <source>
        <dbReference type="PROSITE" id="PS50850"/>
    </source>
</evidence>
<keyword evidence="4 7" id="KW-0812">Transmembrane</keyword>
<feature type="domain" description="Major facilitator superfamily (MFS) profile" evidence="8">
    <location>
        <begin position="12"/>
        <end position="397"/>
    </location>
</feature>
<feature type="transmembrane region" description="Helical" evidence="7">
    <location>
        <begin position="137"/>
        <end position="161"/>
    </location>
</feature>
<dbReference type="InterPro" id="IPR036259">
    <property type="entry name" value="MFS_trans_sf"/>
</dbReference>
<feature type="transmembrane region" description="Helical" evidence="7">
    <location>
        <begin position="248"/>
        <end position="271"/>
    </location>
</feature>
<evidence type="ECO:0000256" key="7">
    <source>
        <dbReference type="SAM" id="Phobius"/>
    </source>
</evidence>
<keyword evidence="6 7" id="KW-0472">Membrane</keyword>
<dbReference type="PANTHER" id="PTHR23517">
    <property type="entry name" value="RESISTANCE PROTEIN MDTM, PUTATIVE-RELATED-RELATED"/>
    <property type="match status" value="1"/>
</dbReference>
<dbReference type="SUPFAM" id="SSF103473">
    <property type="entry name" value="MFS general substrate transporter"/>
    <property type="match status" value="1"/>
</dbReference>
<feature type="transmembrane region" description="Helical" evidence="7">
    <location>
        <begin position="48"/>
        <end position="71"/>
    </location>
</feature>
<evidence type="ECO:0000256" key="4">
    <source>
        <dbReference type="ARBA" id="ARBA00022692"/>
    </source>
</evidence>
<evidence type="ECO:0000313" key="9">
    <source>
        <dbReference type="EMBL" id="SEE93626.1"/>
    </source>
</evidence>
<gene>
    <name evidence="9" type="ORF">SAMN04488554_3701</name>
</gene>
<protein>
    <submittedName>
        <fullName evidence="9">Predicted arabinose efflux permease, MFS family</fullName>
    </submittedName>
</protein>
<keyword evidence="2" id="KW-0813">Transport</keyword>
<dbReference type="Gene3D" id="1.20.1250.20">
    <property type="entry name" value="MFS general substrate transporter like domains"/>
    <property type="match status" value="1"/>
</dbReference>
<keyword evidence="10" id="KW-1185">Reference proteome</keyword>
<feature type="transmembrane region" description="Helical" evidence="7">
    <location>
        <begin position="349"/>
        <end position="368"/>
    </location>
</feature>
<feature type="transmembrane region" description="Helical" evidence="7">
    <location>
        <begin position="83"/>
        <end position="116"/>
    </location>
</feature>
<dbReference type="PROSITE" id="PS50850">
    <property type="entry name" value="MFS"/>
    <property type="match status" value="1"/>
</dbReference>
<dbReference type="CDD" id="cd17325">
    <property type="entry name" value="MFS_MdtG_SLC18_like"/>
    <property type="match status" value="1"/>
</dbReference>
<sequence>MSTPAGDSLRPLLRGVYLPALLFSVGVGAMTPMIAVSAIGLGASPATAALVAALVPIGHILADVPAGAIAARFGERPAMIGSSLLAMAALATCALAPNLWVLGVAVTVVGATAAVYGLARQTYLTEVISPMRRARALASLGGVGRIGTFLGPFLGAALVLGRGDAGPSYWLGAATSLLSAVVVWWAGPAARERVSRTQPVRPARARVSTWSVFRDLRPVFTTLGIAVILVGSIRGARQTVLPLWTESLGYAPATTSVVFGVAGGVDMLLFYPAGKVMDRMGRLWIAIPSMAVTAGAMAVLPLTEGLVAVSIVAVVLGLGNGIGSGVLMTLGADAAPEHARAQFLGIWRLYGDAGMAAGPLVVSAGAALGSLAAGIGATGGLGVLAVLALARWVPRWSVHANRTTRRRAGLLE</sequence>
<accession>A0A1H5MWG6</accession>
<dbReference type="Pfam" id="PF07690">
    <property type="entry name" value="MFS_1"/>
    <property type="match status" value="1"/>
</dbReference>
<dbReference type="STRING" id="648782.SAMN04488554_3701"/>
<proteinExistence type="predicted"/>
<reference evidence="10" key="1">
    <citation type="submission" date="2016-10" db="EMBL/GenBank/DDBJ databases">
        <authorList>
            <person name="Varghese N."/>
            <person name="Submissions S."/>
        </authorList>
    </citation>
    <scope>NUCLEOTIDE SEQUENCE [LARGE SCALE GENOMIC DNA]</scope>
    <source>
        <strain evidence="10">DSM 21368</strain>
    </source>
</reference>
<feature type="transmembrane region" description="Helical" evidence="7">
    <location>
        <begin position="283"/>
        <end position="300"/>
    </location>
</feature>
<evidence type="ECO:0000256" key="6">
    <source>
        <dbReference type="ARBA" id="ARBA00023136"/>
    </source>
</evidence>
<evidence type="ECO:0000256" key="5">
    <source>
        <dbReference type="ARBA" id="ARBA00022989"/>
    </source>
</evidence>
<dbReference type="InterPro" id="IPR011701">
    <property type="entry name" value="MFS"/>
</dbReference>
<dbReference type="GO" id="GO:0022857">
    <property type="term" value="F:transmembrane transporter activity"/>
    <property type="evidence" value="ECO:0007669"/>
    <property type="project" value="InterPro"/>
</dbReference>
<evidence type="ECO:0000256" key="3">
    <source>
        <dbReference type="ARBA" id="ARBA00022475"/>
    </source>
</evidence>
<dbReference type="GO" id="GO:0005886">
    <property type="term" value="C:plasma membrane"/>
    <property type="evidence" value="ECO:0007669"/>
    <property type="project" value="UniProtKB-SubCell"/>
</dbReference>
<feature type="transmembrane region" description="Helical" evidence="7">
    <location>
        <begin position="374"/>
        <end position="393"/>
    </location>
</feature>
<organism evidence="9 10">
    <name type="scientific">Ruania alba</name>
    <dbReference type="NCBI Taxonomy" id="648782"/>
    <lineage>
        <taxon>Bacteria</taxon>
        <taxon>Bacillati</taxon>
        <taxon>Actinomycetota</taxon>
        <taxon>Actinomycetes</taxon>
        <taxon>Micrococcales</taxon>
        <taxon>Ruaniaceae</taxon>
        <taxon>Ruania</taxon>
    </lineage>
</organism>